<sequence length="247" mass="26702">MNVSSRFDGGFYLQHASHIARCIYLPTTGFEGFGKARRRKIYPAGAIRVPFGAQYRDFAALDDAKEWFADMIATASGSECPPQGSTKVHGHSTLRQINRWADRPEVAGGADLYVQKCGDGFSCYGFDVADRKGRAVAKWCGHEFAEGLATGTVEHWDAFQAAMAAGAAHHAATSKRCPAELTPALAGLEGQRVEVTAPDGETRRFWVGESSGWMPCHLEILRRNSSGGCAVHLPEGATVRVVSTQRA</sequence>
<comment type="caution">
    <text evidence="1">The sequence shown here is derived from an EMBL/GenBank/DDBJ whole genome shotgun (WGS) entry which is preliminary data.</text>
</comment>
<protein>
    <submittedName>
        <fullName evidence="1">Uncharacterized protein</fullName>
    </submittedName>
</protein>
<name>A0A931HCE8_9SPHN</name>
<keyword evidence="2" id="KW-1185">Reference proteome</keyword>
<reference evidence="1" key="1">
    <citation type="submission" date="2020-11" db="EMBL/GenBank/DDBJ databases">
        <title>Novosphingobium aureum sp. nov., a marine bacterium isolated from sediment of a salt flat.</title>
        <authorList>
            <person name="Yoo Y."/>
            <person name="Kim J.-J."/>
        </authorList>
    </citation>
    <scope>NUCLEOTIDE SEQUENCE</scope>
    <source>
        <strain evidence="1">YJ-S2-02</strain>
    </source>
</reference>
<proteinExistence type="predicted"/>
<gene>
    <name evidence="1" type="ORF">I5E68_09725</name>
</gene>
<evidence type="ECO:0000313" key="2">
    <source>
        <dbReference type="Proteomes" id="UP000617634"/>
    </source>
</evidence>
<accession>A0A931HCE8</accession>
<evidence type="ECO:0000313" key="1">
    <source>
        <dbReference type="EMBL" id="MBH0113224.1"/>
    </source>
</evidence>
<organism evidence="1 2">
    <name type="scientific">Novosphingobium aureum</name>
    <dbReference type="NCBI Taxonomy" id="2792964"/>
    <lineage>
        <taxon>Bacteria</taxon>
        <taxon>Pseudomonadati</taxon>
        <taxon>Pseudomonadota</taxon>
        <taxon>Alphaproteobacteria</taxon>
        <taxon>Sphingomonadales</taxon>
        <taxon>Sphingomonadaceae</taxon>
        <taxon>Novosphingobium</taxon>
    </lineage>
</organism>
<dbReference type="RefSeq" id="WP_197163281.1">
    <property type="nucleotide sequence ID" value="NZ_JADZGI010000001.1"/>
</dbReference>
<dbReference type="AlphaFoldDB" id="A0A931HCE8"/>
<dbReference type="Proteomes" id="UP000617634">
    <property type="component" value="Unassembled WGS sequence"/>
</dbReference>
<dbReference type="EMBL" id="JADZGI010000001">
    <property type="protein sequence ID" value="MBH0113224.1"/>
    <property type="molecule type" value="Genomic_DNA"/>
</dbReference>